<reference evidence="2 3" key="1">
    <citation type="submission" date="2018-04" db="EMBL/GenBank/DDBJ databases">
        <title>Sphingobacterium sp. M46 Genome.</title>
        <authorList>
            <person name="Cheng J."/>
            <person name="Li Y."/>
        </authorList>
    </citation>
    <scope>NUCLEOTIDE SEQUENCE [LARGE SCALE GENOMIC DNA]</scope>
    <source>
        <strain evidence="2 3">M46</strain>
    </source>
</reference>
<dbReference type="RefSeq" id="WP_108635325.1">
    <property type="nucleotide sequence ID" value="NZ_QCXX01000005.1"/>
</dbReference>
<proteinExistence type="predicted"/>
<dbReference type="NCBIfam" id="TIGR01200">
    <property type="entry name" value="GLPGLI"/>
    <property type="match status" value="1"/>
</dbReference>
<keyword evidence="1" id="KW-0732">Signal</keyword>
<evidence type="ECO:0000313" key="3">
    <source>
        <dbReference type="Proteomes" id="UP000250831"/>
    </source>
</evidence>
<dbReference type="AlphaFoldDB" id="A0A363NQI8"/>
<name>A0A363NQI8_9SPHI</name>
<comment type="caution">
    <text evidence="2">The sequence shown here is derived from an EMBL/GenBank/DDBJ whole genome shotgun (WGS) entry which is preliminary data.</text>
</comment>
<feature type="chain" id="PRO_5016800437" evidence="1">
    <location>
        <begin position="22"/>
        <end position="264"/>
    </location>
</feature>
<keyword evidence="3" id="KW-1185">Reference proteome</keyword>
<dbReference type="InterPro" id="IPR005901">
    <property type="entry name" value="GLPGLI"/>
</dbReference>
<organism evidence="2 3">
    <name type="scientific">Sphingobacterium athyrii</name>
    <dbReference type="NCBI Taxonomy" id="2152717"/>
    <lineage>
        <taxon>Bacteria</taxon>
        <taxon>Pseudomonadati</taxon>
        <taxon>Bacteroidota</taxon>
        <taxon>Sphingobacteriia</taxon>
        <taxon>Sphingobacteriales</taxon>
        <taxon>Sphingobacteriaceae</taxon>
        <taxon>Sphingobacterium</taxon>
    </lineage>
</organism>
<accession>A0A363NQI8</accession>
<dbReference type="OrthoDB" id="1440774at2"/>
<evidence type="ECO:0000313" key="2">
    <source>
        <dbReference type="EMBL" id="PUV22990.1"/>
    </source>
</evidence>
<sequence>MSKQLISMLWLLCLSVTTIQAQNAFFPSSGTVTFERKFHVQNYLKRTYLSKPDLDTWDKLGVDNAVKNGPVEVITHHTLKFYDQETLFETVEEDYPANYRNVSWYNPALTDSKTYMNFKNGEFIKLLPFGDEQLLMKDSLPAVKWKYTDEYRNIAGYDCRRANGIIQDSIYVVAFFAGQIPIAGGPELIHGLPGLILGISVPSMNINMFATKIELTNAPVSNVLTKKKKVVAESKAEIIKKLKDTVYDWMDDKDFKKRLQSVLF</sequence>
<gene>
    <name evidence="2" type="ORF">DCO56_18910</name>
</gene>
<dbReference type="EMBL" id="QCXX01000005">
    <property type="protein sequence ID" value="PUV22990.1"/>
    <property type="molecule type" value="Genomic_DNA"/>
</dbReference>
<dbReference type="Proteomes" id="UP000250831">
    <property type="component" value="Unassembled WGS sequence"/>
</dbReference>
<evidence type="ECO:0000256" key="1">
    <source>
        <dbReference type="SAM" id="SignalP"/>
    </source>
</evidence>
<protein>
    <submittedName>
        <fullName evidence="2">GLPGLI family protein</fullName>
    </submittedName>
</protein>
<feature type="signal peptide" evidence="1">
    <location>
        <begin position="1"/>
        <end position="21"/>
    </location>
</feature>
<dbReference type="Pfam" id="PF09697">
    <property type="entry name" value="Porph_ging"/>
    <property type="match status" value="1"/>
</dbReference>